<sequence length="840" mass="94614">MLLLFPAFVSAQEVTPVLSNDYQALINADTLRLKNFWPDTINSIRLSTLIAYRDYYGFRVRDIQVQHGMLAIKPAYQKTLYLGGQFNTRLEIKRTNQTPGLQTQYVQGRLQNGSLAWRGAETGEGFSYGPNVRTLEYDGSNYAYDTNGKLVPAGTGNGQPANVYNNSIFRTAAMVSHALRIQGLYMVGGKQILNGTIRMGQSRENTFIKENRNTSHNLSASLEAVLKKINIAGTYTFLQDEFSNPNRNGFLNRVYQDALLTPVCFDNAQNANGANNQQAYSHAADNPVYLLNNNGNRYLQTHRTGSLVLERKTGLVKYKLTQSIENGYQQNREGYKAGSAWFPNGIAIGRTKNDVNYFVEGNASYDVKFRDDDFSGKVAAHYNYTSNRSAIDYDAARRYRYQRSAHDASLMYTQNFEDRYNDIEAGLHVANKIYVSNTASVNNYFLPNINAFVKKDEFLGVTDVSARFNAAYYRFNNELPVGRSFSQTSLLQYTTQDAFQFFPLTEVNGFDGLEPIQHREFTGRLELSYQNRVTLYGELFSRNTANDVFPVLENGNLVLKNVASHCNKGMELGLTVIHNSRDLYSNNTLSFFRTNNKVTDVAPGYDYMPVAGFSNVHTAIVKGAPLGSIVGSAFQRDGDNNVLIGNDGFPLVSTTPQVIGNPLPDFIMKMSNSFGWRKWYFDVQWEWKKGGQVWNGTQAVLDYYGRSATTAALRNTTGYVFAGMLQNKQPNNIPVSFYAVNQPVEFNRWTRYGHSGVAAEYIQKGDVLRLNMVSIGFKQRIRKYIQELGFTLYASNLVLYSAYKGVDPNQLLYDQPNATGLDFFNLPSLKTFGCNLSIQF</sequence>
<dbReference type="EMBL" id="LVYD01000049">
    <property type="protein sequence ID" value="OQP62646.1"/>
    <property type="molecule type" value="Genomic_DNA"/>
</dbReference>
<evidence type="ECO:0000313" key="2">
    <source>
        <dbReference type="Proteomes" id="UP000192796"/>
    </source>
</evidence>
<reference evidence="1 2" key="1">
    <citation type="submission" date="2016-03" db="EMBL/GenBank/DDBJ databases">
        <title>Niastella vici sp. nov., isolated from farmland soil.</title>
        <authorList>
            <person name="Chen L."/>
            <person name="Wang D."/>
            <person name="Yang S."/>
            <person name="Wang G."/>
        </authorList>
    </citation>
    <scope>NUCLEOTIDE SEQUENCE [LARGE SCALE GENOMIC DNA]</scope>
    <source>
        <strain evidence="1 2">DJ57</strain>
    </source>
</reference>
<dbReference type="AlphaFoldDB" id="A0A1V9FWM7"/>
<comment type="caution">
    <text evidence="1">The sequence shown here is derived from an EMBL/GenBank/DDBJ whole genome shotgun (WGS) entry which is preliminary data.</text>
</comment>
<proteinExistence type="predicted"/>
<name>A0A1V9FWM7_9BACT</name>
<accession>A0A1V9FWM7</accession>
<organism evidence="1 2">
    <name type="scientific">Niastella vici</name>
    <dbReference type="NCBI Taxonomy" id="1703345"/>
    <lineage>
        <taxon>Bacteria</taxon>
        <taxon>Pseudomonadati</taxon>
        <taxon>Bacteroidota</taxon>
        <taxon>Chitinophagia</taxon>
        <taxon>Chitinophagales</taxon>
        <taxon>Chitinophagaceae</taxon>
        <taxon>Niastella</taxon>
    </lineage>
</organism>
<dbReference type="Proteomes" id="UP000192796">
    <property type="component" value="Unassembled WGS sequence"/>
</dbReference>
<gene>
    <name evidence="1" type="ORF">A3860_26915</name>
</gene>
<evidence type="ECO:0000313" key="1">
    <source>
        <dbReference type="EMBL" id="OQP62646.1"/>
    </source>
</evidence>
<evidence type="ECO:0008006" key="3">
    <source>
        <dbReference type="Google" id="ProtNLM"/>
    </source>
</evidence>
<keyword evidence="2" id="KW-1185">Reference proteome</keyword>
<protein>
    <recommendedName>
        <fullName evidence="3">TonB-dependent receptor-like beta-barrel domain-containing protein</fullName>
    </recommendedName>
</protein>
<dbReference type="STRING" id="1703345.A3860_26915"/>